<dbReference type="InterPro" id="IPR022617">
    <property type="entry name" value="Rad60/SUMO-like_dom"/>
</dbReference>
<accession>A0A6P8HQD6</accession>
<feature type="region of interest" description="Disordered" evidence="3">
    <location>
        <begin position="1"/>
        <end position="31"/>
    </location>
</feature>
<dbReference type="InterPro" id="IPR029071">
    <property type="entry name" value="Ubiquitin-like_domsf"/>
</dbReference>
<feature type="region of interest" description="Disordered" evidence="3">
    <location>
        <begin position="50"/>
        <end position="131"/>
    </location>
</feature>
<dbReference type="PANTHER" id="PTHR47187">
    <property type="entry name" value="NFATC2-INTERACTING PROTEIN"/>
    <property type="match status" value="1"/>
</dbReference>
<proteinExistence type="predicted"/>
<keyword evidence="5" id="KW-1185">Reference proteome</keyword>
<evidence type="ECO:0000256" key="3">
    <source>
        <dbReference type="SAM" id="MobiDB-lite"/>
    </source>
</evidence>
<evidence type="ECO:0000256" key="2">
    <source>
        <dbReference type="ARBA" id="ARBA00023242"/>
    </source>
</evidence>
<dbReference type="PANTHER" id="PTHR47187:SF1">
    <property type="entry name" value="NFATC2-INTERACTING PROTEIN"/>
    <property type="match status" value="1"/>
</dbReference>
<dbReference type="KEGG" id="aten:116293958"/>
<dbReference type="RefSeq" id="XP_031557318.1">
    <property type="nucleotide sequence ID" value="XM_031701458.1"/>
</dbReference>
<dbReference type="GO" id="GO:0045944">
    <property type="term" value="P:positive regulation of transcription by RNA polymerase II"/>
    <property type="evidence" value="ECO:0007669"/>
    <property type="project" value="TreeGrafter"/>
</dbReference>
<evidence type="ECO:0000256" key="1">
    <source>
        <dbReference type="ARBA" id="ARBA00004123"/>
    </source>
</evidence>
<dbReference type="InterPro" id="IPR052324">
    <property type="entry name" value="NFATC2-Int_DNA_Repair"/>
</dbReference>
<dbReference type="PROSITE" id="PS50053">
    <property type="entry name" value="UBIQUITIN_2"/>
    <property type="match status" value="1"/>
</dbReference>
<dbReference type="InterPro" id="IPR000626">
    <property type="entry name" value="Ubiquitin-like_dom"/>
</dbReference>
<reference evidence="6" key="1">
    <citation type="submission" date="2025-08" db="UniProtKB">
        <authorList>
            <consortium name="RefSeq"/>
        </authorList>
    </citation>
    <scope>IDENTIFICATION</scope>
    <source>
        <tissue evidence="6">Tentacle</tissue>
    </source>
</reference>
<keyword evidence="2" id="KW-0539">Nucleus</keyword>
<evidence type="ECO:0000313" key="6">
    <source>
        <dbReference type="RefSeq" id="XP_031557318.1"/>
    </source>
</evidence>
<dbReference type="Gene3D" id="3.10.20.90">
    <property type="entry name" value="Phosphatidylinositol 3-kinase Catalytic Subunit, Chain A, domain 1"/>
    <property type="match status" value="2"/>
</dbReference>
<gene>
    <name evidence="6" type="primary">LOC116293958</name>
</gene>
<name>A0A6P8HQD6_ACTTE</name>
<dbReference type="CDD" id="cd17078">
    <property type="entry name" value="Ubl_SLD1_NFATC2ip"/>
    <property type="match status" value="1"/>
</dbReference>
<dbReference type="CDD" id="cd01763">
    <property type="entry name" value="Ubl_SUMO_like"/>
    <property type="match status" value="1"/>
</dbReference>
<dbReference type="AlphaFoldDB" id="A0A6P8HQD6"/>
<feature type="compositionally biased region" description="Acidic residues" evidence="3">
    <location>
        <begin position="58"/>
        <end position="74"/>
    </location>
</feature>
<dbReference type="Proteomes" id="UP000515163">
    <property type="component" value="Unplaced"/>
</dbReference>
<protein>
    <submittedName>
        <fullName evidence="6">NFATC2-interacting protein-like</fullName>
    </submittedName>
</protein>
<dbReference type="Pfam" id="PF11976">
    <property type="entry name" value="Rad60-SLD"/>
    <property type="match status" value="1"/>
</dbReference>
<dbReference type="GO" id="GO:0005634">
    <property type="term" value="C:nucleus"/>
    <property type="evidence" value="ECO:0007669"/>
    <property type="project" value="UniProtKB-SubCell"/>
</dbReference>
<dbReference type="SUPFAM" id="SSF54236">
    <property type="entry name" value="Ubiquitin-like"/>
    <property type="match status" value="2"/>
</dbReference>
<feature type="domain" description="Ubiquitin-like" evidence="4">
    <location>
        <begin position="281"/>
        <end position="350"/>
    </location>
</feature>
<organism evidence="5 6">
    <name type="scientific">Actinia tenebrosa</name>
    <name type="common">Australian red waratah sea anemone</name>
    <dbReference type="NCBI Taxonomy" id="6105"/>
    <lineage>
        <taxon>Eukaryota</taxon>
        <taxon>Metazoa</taxon>
        <taxon>Cnidaria</taxon>
        <taxon>Anthozoa</taxon>
        <taxon>Hexacorallia</taxon>
        <taxon>Actiniaria</taxon>
        <taxon>Actiniidae</taxon>
        <taxon>Actinia</taxon>
    </lineage>
</organism>
<evidence type="ECO:0000313" key="5">
    <source>
        <dbReference type="Proteomes" id="UP000515163"/>
    </source>
</evidence>
<dbReference type="InParanoid" id="A0A6P8HQD6"/>
<comment type="subcellular location">
    <subcellularLocation>
        <location evidence="1">Nucleus</location>
    </subcellularLocation>
</comment>
<sequence length="354" mass="39444">MASKEAKALTTEANQKADLSKKRKRSAPDLDLFSYDNQINLTFSYSTKSARIPITIDSSDEDDDDDDDVDEDGPQEFKRTIDDDDDILDDSFNDDSQEIQNIDSDDDSSVNKSINVSHKRSPSPPPPPPSQAELLRVQRQLKAKNTTREFEHAFDSLKEAVAADSSSPATPPVNRSTGVIILDDIDTPVLNRNSVDRKVDVKVRTSSGIKKFNMKAGDKFEFVINELAKSQNVPVENILLSLKDVNIMPDDTPLTKGVTVADIVECVIMDSCAAVEEEDYIEIKVQGNTVTSRKTFQVSKSQPLEKLFKEYSEFHQLPRSKLKFLFDGDSLTGSETPVDLDMEDENVIDVTEIS</sequence>
<dbReference type="GeneID" id="116293958"/>
<evidence type="ECO:0000259" key="4">
    <source>
        <dbReference type="PROSITE" id="PS50053"/>
    </source>
</evidence>
<feature type="compositionally biased region" description="Acidic residues" evidence="3">
    <location>
        <begin position="82"/>
        <end position="108"/>
    </location>
</feature>
<dbReference type="OrthoDB" id="10071418at2759"/>